<organism evidence="1 2">
    <name type="scientific">Paenibacillus larvae</name>
    <dbReference type="NCBI Taxonomy" id="1464"/>
    <lineage>
        <taxon>Bacteria</taxon>
        <taxon>Bacillati</taxon>
        <taxon>Bacillota</taxon>
        <taxon>Bacilli</taxon>
        <taxon>Bacillales</taxon>
        <taxon>Paenibacillaceae</taxon>
        <taxon>Paenibacillus</taxon>
    </lineage>
</organism>
<dbReference type="RefSeq" id="WP_311847741.1">
    <property type="nucleotide sequence ID" value="NZ_JARQGS010000001.1"/>
</dbReference>
<evidence type="ECO:0000313" key="2">
    <source>
        <dbReference type="Proteomes" id="UP001259239"/>
    </source>
</evidence>
<dbReference type="EMBL" id="JARQGV010000004">
    <property type="protein sequence ID" value="MDT2252027.1"/>
    <property type="molecule type" value="Genomic_DNA"/>
</dbReference>
<comment type="caution">
    <text evidence="1">The sequence shown here is derived from an EMBL/GenBank/DDBJ whole genome shotgun (WGS) entry which is preliminary data.</text>
</comment>
<dbReference type="AlphaFoldDB" id="A0AAP5N2G2"/>
<dbReference type="Proteomes" id="UP001259239">
    <property type="component" value="Unassembled WGS sequence"/>
</dbReference>
<name>A0AAP5N2G2_9BACL</name>
<proteinExistence type="predicted"/>
<protein>
    <submittedName>
        <fullName evidence="1">Uncharacterized protein</fullName>
    </submittedName>
</protein>
<reference evidence="1" key="2">
    <citation type="submission" date="2023-03" db="EMBL/GenBank/DDBJ databases">
        <authorList>
            <person name="Obshta O."/>
            <person name="Zabrodski M.W."/>
            <person name="Soomro T."/>
            <person name="Wilson G."/>
            <person name="Masood F."/>
            <person name="Thebeau J."/>
            <person name="Bezerra Da Silva M.C."/>
            <person name="Raza F."/>
            <person name="Biganski S."/>
            <person name="Jose M."/>
            <person name="Camilli M."/>
            <person name="Kozii I.V."/>
            <person name="Kozii R.V."/>
            <person name="Simko E."/>
            <person name="Wood S.C."/>
        </authorList>
    </citation>
    <scope>NUCLEOTIDE SEQUENCE</scope>
    <source>
        <strain evidence="1">PL001</strain>
    </source>
</reference>
<sequence length="96" mass="10738">MPYQPFSSQAKEKPASIPIKRATPYMMMAEALLIRRIHLPEASILPVIPARAKPATIARKPQCMSGKIRLCSLFHIQGTGSDNTDCIQDRMSMRVQ</sequence>
<evidence type="ECO:0000313" key="1">
    <source>
        <dbReference type="EMBL" id="MDT2252027.1"/>
    </source>
</evidence>
<accession>A0AAP5N2G2</accession>
<gene>
    <name evidence="1" type="ORF">P7H09_12260</name>
</gene>
<reference evidence="1" key="1">
    <citation type="journal article" date="2023" name="J. Vet. Diagn. Invest.">
        <title>Oxytetracycline-resistant Paenibacillus larvae identified in commercial beekeeping operations in Saskatchewan using pooled honey sampling.</title>
        <authorList>
            <person name="Obshta O."/>
            <person name="Zabrodski M.W."/>
            <person name="Soomro T."/>
            <person name="Wilson G."/>
            <person name="Masood F."/>
            <person name="Thebeau J."/>
            <person name="Silva M.C.B."/>
            <person name="Biganski S."/>
            <person name="Kozii I.V."/>
            <person name="Koziy R.V."/>
            <person name="Raza M.F."/>
            <person name="Jose M.S."/>
            <person name="Simko E."/>
            <person name="Wood S.C."/>
        </authorList>
    </citation>
    <scope>NUCLEOTIDE SEQUENCE</scope>
    <source>
        <strain evidence="1">PL001</strain>
    </source>
</reference>